<dbReference type="InterPro" id="IPR003010">
    <property type="entry name" value="C-N_Hydrolase"/>
</dbReference>
<dbReference type="InterPro" id="IPR044149">
    <property type="entry name" value="Nitrilases_CHs"/>
</dbReference>
<dbReference type="GO" id="GO:0003824">
    <property type="term" value="F:catalytic activity"/>
    <property type="evidence" value="ECO:0007669"/>
    <property type="project" value="InterPro"/>
</dbReference>
<comment type="similarity">
    <text evidence="1">Belongs to the carbon-nitrogen hydrolase superfamily. Nitrilase family.</text>
</comment>
<gene>
    <name evidence="3" type="ORF">Aph01nite_11280</name>
</gene>
<accession>A0A919UM16</accession>
<dbReference type="InterPro" id="IPR036526">
    <property type="entry name" value="C-N_Hydrolase_sf"/>
</dbReference>
<dbReference type="PANTHER" id="PTHR46044">
    <property type="entry name" value="NITRILASE"/>
    <property type="match status" value="1"/>
</dbReference>
<sequence>MTTVRVAAVQAAYVLMDQKACLDRSVELLHRAAAAGAGIVVLPEVFIPGTPFWIDSRPIWDGDEEWYALLVDQAVVVPGPVTDALGAAARDTGAYLVIGVQEREPYGATVYNTTLYFGPDGALLGRHRKLMPTGSERTVWGMGDGSTLPVLDTPFGRLSGLTCWENYMPLARYYLYGQGVDIWTAPTLAPGDGWIATMRHIALEGRCYVIGVNPCLHMDQIPADFPNRDRLWSREANGEWVDGGNSVIIDPAGTILAGPSRHEETILYADLDLARVHAARRKFDPTGHYNRPDIFQLSVDLRPRTPIRPLEEPPPATTALR</sequence>
<protein>
    <submittedName>
        <fullName evidence="3">Nitrilase</fullName>
    </submittedName>
</protein>
<name>A0A919UM16_9ACTN</name>
<dbReference type="AlphaFoldDB" id="A0A919UM16"/>
<comment type="caution">
    <text evidence="3">The sequence shown here is derived from an EMBL/GenBank/DDBJ whole genome shotgun (WGS) entry which is preliminary data.</text>
</comment>
<keyword evidence="4" id="KW-1185">Reference proteome</keyword>
<evidence type="ECO:0000313" key="4">
    <source>
        <dbReference type="Proteomes" id="UP000640052"/>
    </source>
</evidence>
<dbReference type="RefSeq" id="WP_204039651.1">
    <property type="nucleotide sequence ID" value="NZ_BOOA01000006.1"/>
</dbReference>
<dbReference type="EMBL" id="BOOA01000006">
    <property type="protein sequence ID" value="GIH22818.1"/>
    <property type="molecule type" value="Genomic_DNA"/>
</dbReference>
<dbReference type="Proteomes" id="UP000640052">
    <property type="component" value="Unassembled WGS sequence"/>
</dbReference>
<proteinExistence type="inferred from homology"/>
<evidence type="ECO:0000259" key="2">
    <source>
        <dbReference type="PROSITE" id="PS50263"/>
    </source>
</evidence>
<evidence type="ECO:0000256" key="1">
    <source>
        <dbReference type="ARBA" id="ARBA00008129"/>
    </source>
</evidence>
<reference evidence="3" key="1">
    <citation type="submission" date="2021-01" db="EMBL/GenBank/DDBJ databases">
        <title>Whole genome shotgun sequence of Acrocarpospora phusangensis NBRC 108782.</title>
        <authorList>
            <person name="Komaki H."/>
            <person name="Tamura T."/>
        </authorList>
    </citation>
    <scope>NUCLEOTIDE SEQUENCE</scope>
    <source>
        <strain evidence="3">NBRC 108782</strain>
    </source>
</reference>
<dbReference type="SUPFAM" id="SSF56317">
    <property type="entry name" value="Carbon-nitrogen hydrolase"/>
    <property type="match status" value="1"/>
</dbReference>
<dbReference type="PANTHER" id="PTHR46044:SF1">
    <property type="entry name" value="CN HYDROLASE DOMAIN-CONTAINING PROTEIN"/>
    <property type="match status" value="1"/>
</dbReference>
<dbReference type="CDD" id="cd07564">
    <property type="entry name" value="nitrilases_CHs"/>
    <property type="match status" value="1"/>
</dbReference>
<organism evidence="3 4">
    <name type="scientific">Acrocarpospora phusangensis</name>
    <dbReference type="NCBI Taxonomy" id="1070424"/>
    <lineage>
        <taxon>Bacteria</taxon>
        <taxon>Bacillati</taxon>
        <taxon>Actinomycetota</taxon>
        <taxon>Actinomycetes</taxon>
        <taxon>Streptosporangiales</taxon>
        <taxon>Streptosporangiaceae</taxon>
        <taxon>Acrocarpospora</taxon>
    </lineage>
</organism>
<evidence type="ECO:0000313" key="3">
    <source>
        <dbReference type="EMBL" id="GIH22818.1"/>
    </source>
</evidence>
<dbReference type="PROSITE" id="PS50263">
    <property type="entry name" value="CN_HYDROLASE"/>
    <property type="match status" value="1"/>
</dbReference>
<feature type="domain" description="CN hydrolase" evidence="2">
    <location>
        <begin position="4"/>
        <end position="273"/>
    </location>
</feature>
<dbReference type="Gene3D" id="3.60.110.10">
    <property type="entry name" value="Carbon-nitrogen hydrolase"/>
    <property type="match status" value="1"/>
</dbReference>
<dbReference type="Pfam" id="PF00795">
    <property type="entry name" value="CN_hydrolase"/>
    <property type="match status" value="1"/>
</dbReference>